<evidence type="ECO:0000313" key="8">
    <source>
        <dbReference type="EMBL" id="OJZ80611.1"/>
    </source>
</evidence>
<dbReference type="Pfam" id="PF03239">
    <property type="entry name" value="FTR1"/>
    <property type="match status" value="1"/>
</dbReference>
<dbReference type="VEuPathDB" id="FungiDB:ASPFODRAFT_212367"/>
<keyword evidence="3" id="KW-0408">Iron</keyword>
<dbReference type="AlphaFoldDB" id="A0A1M3T1L1"/>
<dbReference type="EMBL" id="KV878253">
    <property type="protein sequence ID" value="OJZ80611.1"/>
    <property type="molecule type" value="Genomic_DNA"/>
</dbReference>
<evidence type="ECO:0000256" key="5">
    <source>
        <dbReference type="ARBA" id="ARBA00022989"/>
    </source>
</evidence>
<dbReference type="PANTHER" id="PTHR31632:SF2">
    <property type="entry name" value="PLASMA MEMBRANE IRON PERMEASE"/>
    <property type="match status" value="1"/>
</dbReference>
<evidence type="ECO:0000256" key="7">
    <source>
        <dbReference type="SAM" id="Phobius"/>
    </source>
</evidence>
<sequence length="95" mass="10047">MREGVEAVVFVGGVSLGYPATAFPLPVFTGMLTGVTCGYLIYRGSNAMSIQLFLITSICMAVGSNVAGKDSGPGFYNIRETVWHVNCCNAETDNS</sequence>
<keyword evidence="6 7" id="KW-0472">Membrane</keyword>
<feature type="transmembrane region" description="Helical" evidence="7">
    <location>
        <begin position="49"/>
        <end position="67"/>
    </location>
</feature>
<feature type="transmembrane region" description="Helical" evidence="7">
    <location>
        <begin position="20"/>
        <end position="42"/>
    </location>
</feature>
<dbReference type="Proteomes" id="UP000184063">
    <property type="component" value="Unassembled WGS sequence"/>
</dbReference>
<name>A0A1M3T1L1_ASPLC</name>
<reference evidence="9" key="1">
    <citation type="journal article" date="2017" name="Genome Biol.">
        <title>Comparative genomics reveals high biological diversity and specific adaptations in the industrially and medically important fungal genus Aspergillus.</title>
        <authorList>
            <person name="de Vries R.P."/>
            <person name="Riley R."/>
            <person name="Wiebenga A."/>
            <person name="Aguilar-Osorio G."/>
            <person name="Amillis S."/>
            <person name="Uchima C.A."/>
            <person name="Anderluh G."/>
            <person name="Asadollahi M."/>
            <person name="Askin M."/>
            <person name="Barry K."/>
            <person name="Battaglia E."/>
            <person name="Bayram O."/>
            <person name="Benocci T."/>
            <person name="Braus-Stromeyer S.A."/>
            <person name="Caldana C."/>
            <person name="Canovas D."/>
            <person name="Cerqueira G.C."/>
            <person name="Chen F."/>
            <person name="Chen W."/>
            <person name="Choi C."/>
            <person name="Clum A."/>
            <person name="Dos Santos R.A."/>
            <person name="Damasio A.R."/>
            <person name="Diallinas G."/>
            <person name="Emri T."/>
            <person name="Fekete E."/>
            <person name="Flipphi M."/>
            <person name="Freyberg S."/>
            <person name="Gallo A."/>
            <person name="Gournas C."/>
            <person name="Habgood R."/>
            <person name="Hainaut M."/>
            <person name="Harispe M.L."/>
            <person name="Henrissat B."/>
            <person name="Hilden K.S."/>
            <person name="Hope R."/>
            <person name="Hossain A."/>
            <person name="Karabika E."/>
            <person name="Karaffa L."/>
            <person name="Karanyi Z."/>
            <person name="Krasevec N."/>
            <person name="Kuo A."/>
            <person name="Kusch H."/>
            <person name="LaButti K."/>
            <person name="Lagendijk E.L."/>
            <person name="Lapidus A."/>
            <person name="Levasseur A."/>
            <person name="Lindquist E."/>
            <person name="Lipzen A."/>
            <person name="Logrieco A.F."/>
            <person name="MacCabe A."/>
            <person name="Maekelae M.R."/>
            <person name="Malavazi I."/>
            <person name="Melin P."/>
            <person name="Meyer V."/>
            <person name="Mielnichuk N."/>
            <person name="Miskei M."/>
            <person name="Molnar A.P."/>
            <person name="Mule G."/>
            <person name="Ngan C.Y."/>
            <person name="Orejas M."/>
            <person name="Orosz E."/>
            <person name="Ouedraogo J.P."/>
            <person name="Overkamp K.M."/>
            <person name="Park H.-S."/>
            <person name="Perrone G."/>
            <person name="Piumi F."/>
            <person name="Punt P.J."/>
            <person name="Ram A.F."/>
            <person name="Ramon A."/>
            <person name="Rauscher S."/>
            <person name="Record E."/>
            <person name="Riano-Pachon D.M."/>
            <person name="Robert V."/>
            <person name="Roehrig J."/>
            <person name="Ruller R."/>
            <person name="Salamov A."/>
            <person name="Salih N.S."/>
            <person name="Samson R.A."/>
            <person name="Sandor E."/>
            <person name="Sanguinetti M."/>
            <person name="Schuetze T."/>
            <person name="Sepcic K."/>
            <person name="Shelest E."/>
            <person name="Sherlock G."/>
            <person name="Sophianopoulou V."/>
            <person name="Squina F.M."/>
            <person name="Sun H."/>
            <person name="Susca A."/>
            <person name="Todd R.B."/>
            <person name="Tsang A."/>
            <person name="Unkles S.E."/>
            <person name="van de Wiele N."/>
            <person name="van Rossen-Uffink D."/>
            <person name="Oliveira J.V."/>
            <person name="Vesth T.C."/>
            <person name="Visser J."/>
            <person name="Yu J.-H."/>
            <person name="Zhou M."/>
            <person name="Andersen M.R."/>
            <person name="Archer D.B."/>
            <person name="Baker S.E."/>
            <person name="Benoit I."/>
            <person name="Brakhage A.A."/>
            <person name="Braus G.H."/>
            <person name="Fischer R."/>
            <person name="Frisvad J.C."/>
            <person name="Goldman G.H."/>
            <person name="Houbraken J."/>
            <person name="Oakley B."/>
            <person name="Pocsi I."/>
            <person name="Scazzocchio C."/>
            <person name="Seiboth B."/>
            <person name="vanKuyk P.A."/>
            <person name="Wortman J."/>
            <person name="Dyer P.S."/>
            <person name="Grigoriev I.V."/>
        </authorList>
    </citation>
    <scope>NUCLEOTIDE SEQUENCE [LARGE SCALE GENOMIC DNA]</scope>
    <source>
        <strain evidence="9">CBS 106.47</strain>
    </source>
</reference>
<evidence type="ECO:0000256" key="1">
    <source>
        <dbReference type="ARBA" id="ARBA00004141"/>
    </source>
</evidence>
<evidence type="ECO:0000256" key="4">
    <source>
        <dbReference type="ARBA" id="ARBA00022692"/>
    </source>
</evidence>
<proteinExistence type="inferred from homology"/>
<keyword evidence="3" id="KW-0410">Iron transport</keyword>
<comment type="similarity">
    <text evidence="2">Belongs to the oxidase-dependent Fe transporter (OFeT) (TC 9.A.10.1) family.</text>
</comment>
<keyword evidence="4 7" id="KW-0812">Transmembrane</keyword>
<accession>A0A1M3T1L1</accession>
<evidence type="ECO:0000256" key="3">
    <source>
        <dbReference type="ARBA" id="ARBA00022496"/>
    </source>
</evidence>
<dbReference type="InterPro" id="IPR004923">
    <property type="entry name" value="FTR1/Fip1/EfeU"/>
</dbReference>
<gene>
    <name evidence="8" type="ORF">ASPFODRAFT_212367</name>
</gene>
<keyword evidence="5 7" id="KW-1133">Transmembrane helix</keyword>
<dbReference type="PANTHER" id="PTHR31632">
    <property type="entry name" value="IRON TRANSPORTER FTH1"/>
    <property type="match status" value="1"/>
</dbReference>
<protein>
    <submittedName>
        <fullName evidence="8">Uncharacterized protein</fullName>
    </submittedName>
</protein>
<evidence type="ECO:0000256" key="6">
    <source>
        <dbReference type="ARBA" id="ARBA00023136"/>
    </source>
</evidence>
<keyword evidence="3" id="KW-0406">Ion transport</keyword>
<evidence type="ECO:0000313" key="9">
    <source>
        <dbReference type="Proteomes" id="UP000184063"/>
    </source>
</evidence>
<keyword evidence="3" id="KW-0813">Transport</keyword>
<organism evidence="8 9">
    <name type="scientific">Aspergillus luchuensis (strain CBS 106.47)</name>
    <dbReference type="NCBI Taxonomy" id="1137211"/>
    <lineage>
        <taxon>Eukaryota</taxon>
        <taxon>Fungi</taxon>
        <taxon>Dikarya</taxon>
        <taxon>Ascomycota</taxon>
        <taxon>Pezizomycotina</taxon>
        <taxon>Eurotiomycetes</taxon>
        <taxon>Eurotiomycetidae</taxon>
        <taxon>Eurotiales</taxon>
        <taxon>Aspergillaceae</taxon>
        <taxon>Aspergillus</taxon>
        <taxon>Aspergillus subgen. Circumdati</taxon>
    </lineage>
</organism>
<dbReference type="GO" id="GO:0015093">
    <property type="term" value="F:ferrous iron transmembrane transporter activity"/>
    <property type="evidence" value="ECO:0007669"/>
    <property type="project" value="TreeGrafter"/>
</dbReference>
<evidence type="ECO:0000256" key="2">
    <source>
        <dbReference type="ARBA" id="ARBA00008333"/>
    </source>
</evidence>
<dbReference type="GO" id="GO:0033573">
    <property type="term" value="C:high-affinity iron permease complex"/>
    <property type="evidence" value="ECO:0007669"/>
    <property type="project" value="InterPro"/>
</dbReference>
<comment type="subcellular location">
    <subcellularLocation>
        <location evidence="1">Membrane</location>
        <topology evidence="1">Multi-pass membrane protein</topology>
    </subcellularLocation>
</comment>